<reference evidence="2 3" key="1">
    <citation type="submission" date="2018-08" db="EMBL/GenBank/DDBJ databases">
        <title>A genome reference for cultivated species of the human gut microbiota.</title>
        <authorList>
            <person name="Zou Y."/>
            <person name="Xue W."/>
            <person name="Luo G."/>
        </authorList>
    </citation>
    <scope>NUCLEOTIDE SEQUENCE [LARGE SCALE GENOMIC DNA]</scope>
    <source>
        <strain evidence="2 3">TF01-20-2</strain>
    </source>
</reference>
<evidence type="ECO:0000313" key="2">
    <source>
        <dbReference type="EMBL" id="RGM09796.1"/>
    </source>
</evidence>
<dbReference type="Gene3D" id="3.40.50.1820">
    <property type="entry name" value="alpha/beta hydrolase"/>
    <property type="match status" value="1"/>
</dbReference>
<name>A0A3E4UJH9_MEDGN</name>
<dbReference type="Pfam" id="PF00975">
    <property type="entry name" value="Thioesterase"/>
    <property type="match status" value="1"/>
</dbReference>
<feature type="domain" description="Thioesterase" evidence="1">
    <location>
        <begin position="4"/>
        <end position="124"/>
    </location>
</feature>
<evidence type="ECO:0000313" key="3">
    <source>
        <dbReference type="Proteomes" id="UP000260808"/>
    </source>
</evidence>
<dbReference type="EMBL" id="QSSX01000224">
    <property type="protein sequence ID" value="RGM09796.1"/>
    <property type="molecule type" value="Genomic_DNA"/>
</dbReference>
<dbReference type="SUPFAM" id="SSF53474">
    <property type="entry name" value="alpha/beta-Hydrolases"/>
    <property type="match status" value="1"/>
</dbReference>
<dbReference type="InterPro" id="IPR001031">
    <property type="entry name" value="Thioesterase"/>
</dbReference>
<comment type="caution">
    <text evidence="2">The sequence shown here is derived from an EMBL/GenBank/DDBJ whole genome shotgun (WGS) entry which is preliminary data.</text>
</comment>
<gene>
    <name evidence="2" type="ORF">DXC31_19670</name>
</gene>
<dbReference type="InterPro" id="IPR029058">
    <property type="entry name" value="AB_hydrolase_fold"/>
</dbReference>
<dbReference type="AlphaFoldDB" id="A0A3E4UJH9"/>
<evidence type="ECO:0000259" key="1">
    <source>
        <dbReference type="Pfam" id="PF00975"/>
    </source>
</evidence>
<protein>
    <submittedName>
        <fullName evidence="2">DUF2974 domain-containing protein</fullName>
    </submittedName>
</protein>
<organism evidence="2 3">
    <name type="scientific">Mediterraneibacter gnavus</name>
    <name type="common">Ruminococcus gnavus</name>
    <dbReference type="NCBI Taxonomy" id="33038"/>
    <lineage>
        <taxon>Bacteria</taxon>
        <taxon>Bacillati</taxon>
        <taxon>Bacillota</taxon>
        <taxon>Clostridia</taxon>
        <taxon>Lachnospirales</taxon>
        <taxon>Lachnospiraceae</taxon>
        <taxon>Mediterraneibacter</taxon>
    </lineage>
</organism>
<accession>A0A3E4UJH9</accession>
<proteinExistence type="predicted"/>
<feature type="non-terminal residue" evidence="2">
    <location>
        <position position="182"/>
    </location>
</feature>
<sequence>MNVTLEKLAEKYVDEIISLSSDEDDIVLGGWSFGGLWALEVYKQLKDRRKIKYLAIVDSLQPGVELDTIEEFTLKEEKGIVQKYISPLIDLESVTDTEMLWHIVIQYFRENVDSFEKFKNSFGNLSFVLQESEPEECIKKFNLFRTLSNAQTKYRPEECIKKFNLFRTLSNAQTKYREIDVS</sequence>
<dbReference type="Proteomes" id="UP000260808">
    <property type="component" value="Unassembled WGS sequence"/>
</dbReference>